<reference evidence="1 2" key="1">
    <citation type="submission" date="2016-10" db="EMBL/GenBank/DDBJ databases">
        <authorList>
            <person name="de Groot N.N."/>
        </authorList>
    </citation>
    <scope>NUCLEOTIDE SEQUENCE [LARGE SCALE GENOMIC DNA]</scope>
    <source>
        <strain evidence="1 2">DSM 11978</strain>
    </source>
</reference>
<accession>A0A1H7NGV9</accession>
<organism evidence="1 2">
    <name type="scientific">Methanobrevibacter gottschalkii</name>
    <dbReference type="NCBI Taxonomy" id="190974"/>
    <lineage>
        <taxon>Archaea</taxon>
        <taxon>Methanobacteriati</taxon>
        <taxon>Methanobacteriota</taxon>
        <taxon>Methanomada group</taxon>
        <taxon>Methanobacteria</taxon>
        <taxon>Methanobacteriales</taxon>
        <taxon>Methanobacteriaceae</taxon>
        <taxon>Methanobrevibacter</taxon>
    </lineage>
</organism>
<dbReference type="SUPFAM" id="SSF56399">
    <property type="entry name" value="ADP-ribosylation"/>
    <property type="match status" value="1"/>
</dbReference>
<gene>
    <name evidence="1" type="ORF">SAMN05216439_0209</name>
</gene>
<name>A0A1H7NGV9_9EURY</name>
<proteinExistence type="predicted"/>
<dbReference type="AlphaFoldDB" id="A0A1H7NGV9"/>
<evidence type="ECO:0000313" key="2">
    <source>
        <dbReference type="Proteomes" id="UP000199506"/>
    </source>
</evidence>
<dbReference type="Proteomes" id="UP000199506">
    <property type="component" value="Unassembled WGS sequence"/>
</dbReference>
<dbReference type="OrthoDB" id="383790at2157"/>
<dbReference type="STRING" id="190974.SAMN05216439_0209"/>
<dbReference type="Gene3D" id="3.90.176.10">
    <property type="entry name" value="Toxin ADP-ribosyltransferase, Chain A, domain 1"/>
    <property type="match status" value="1"/>
</dbReference>
<evidence type="ECO:0000313" key="1">
    <source>
        <dbReference type="EMBL" id="SEL22766.1"/>
    </source>
</evidence>
<dbReference type="EMBL" id="FOAK01000012">
    <property type="protein sequence ID" value="SEL22766.1"/>
    <property type="molecule type" value="Genomic_DNA"/>
</dbReference>
<dbReference type="RefSeq" id="WP_091699789.1">
    <property type="nucleotide sequence ID" value="NZ_FOAK01000012.1"/>
</dbReference>
<sequence>MNKEDAELLWNKNIIKLKNRRIIDSELLFDRALQIKESVFKKYAKPLKKDIIFCQCEVNRFMEDKGATEYIDKECTSTSIYEYAKEDIYGDEVNYILILKGTKVLYVEGLTREPEDYEIMLPPEIHLDFVEDIGSKKKDVD</sequence>
<protein>
    <submittedName>
        <fullName evidence="1">Uncharacterized protein</fullName>
    </submittedName>
</protein>